<keyword evidence="1" id="KW-1015">Disulfide bond</keyword>
<dbReference type="AlphaFoldDB" id="A0A3M0IIK5"/>
<comment type="caution">
    <text evidence="4">The sequence shown here is derived from an EMBL/GenBank/DDBJ whole genome shotgun (WGS) entry which is preliminary data.</text>
</comment>
<dbReference type="PANTHER" id="PTHR11412:SF81">
    <property type="entry name" value="COMPLEMENT C3"/>
    <property type="match status" value="1"/>
</dbReference>
<feature type="region of interest" description="Disordered" evidence="2">
    <location>
        <begin position="234"/>
        <end position="253"/>
    </location>
</feature>
<dbReference type="FunFam" id="2.20.130.20:FF:000001">
    <property type="entry name" value="Complement C3"/>
    <property type="match status" value="1"/>
</dbReference>
<reference evidence="4 5" key="1">
    <citation type="submission" date="2018-07" db="EMBL/GenBank/DDBJ databases">
        <title>A high quality draft genome assembly of the barn swallow (H. rustica rustica).</title>
        <authorList>
            <person name="Formenti G."/>
            <person name="Chiara M."/>
            <person name="Poveda L."/>
            <person name="Francoijs K.-J."/>
            <person name="Bonisoli-Alquati A."/>
            <person name="Canova L."/>
            <person name="Gianfranceschi L."/>
            <person name="Horner D.S."/>
            <person name="Saino N."/>
        </authorList>
    </citation>
    <scope>NUCLEOTIDE SEQUENCE [LARGE SCALE GENOMIC DNA]</scope>
    <source>
        <strain evidence="4">Chelidonia</strain>
        <tissue evidence="4">Blood</tissue>
    </source>
</reference>
<dbReference type="Gene3D" id="2.60.40.10">
    <property type="entry name" value="Immunoglobulins"/>
    <property type="match status" value="1"/>
</dbReference>
<dbReference type="GO" id="GO:0004866">
    <property type="term" value="F:endopeptidase inhibitor activity"/>
    <property type="evidence" value="ECO:0007669"/>
    <property type="project" value="InterPro"/>
</dbReference>
<dbReference type="OrthoDB" id="6359008at2759"/>
<dbReference type="EMBL" id="QRBI01000351">
    <property type="protein sequence ID" value="RMB88132.1"/>
    <property type="molecule type" value="Genomic_DNA"/>
</dbReference>
<sequence length="253" mass="28575">MPPLPGQEEDDLFSPDSDIVSRSLFPESWMWQVEQLTEPPNELGVSAKTLPVYLKDSITTWEVLAVSLSPSKGLCVADPYEITVMKDFFIDLRLPYSVVRNEQVEIRAILYNYWLRDITVRVELVHNPDLCSPSTARQRYQQVLRMKAESSRTVSFVIVPLKLGLLDVEVKAAVRNQYVGDGVKKKLRVVVTLMDSRLDSDGHQVALMDLVALMDSRLDSDGHQTGQKRTWWHWWTSGDTDGPGGTDGQQAGQ</sequence>
<dbReference type="Pfam" id="PF00207">
    <property type="entry name" value="A2M"/>
    <property type="match status" value="1"/>
</dbReference>
<dbReference type="PANTHER" id="PTHR11412">
    <property type="entry name" value="MACROGLOBULIN / COMPLEMENT"/>
    <property type="match status" value="1"/>
</dbReference>
<dbReference type="STRING" id="333673.A0A3M0IIK5"/>
<dbReference type="SMART" id="SM01360">
    <property type="entry name" value="A2M"/>
    <property type="match status" value="1"/>
</dbReference>
<dbReference type="InterPro" id="IPR001599">
    <property type="entry name" value="Macroglobln_a2"/>
</dbReference>
<evidence type="ECO:0000313" key="5">
    <source>
        <dbReference type="Proteomes" id="UP000269221"/>
    </source>
</evidence>
<protein>
    <recommendedName>
        <fullName evidence="3">Alpha-2-macroglobulin domain-containing protein</fullName>
    </recommendedName>
</protein>
<proteinExistence type="predicted"/>
<accession>A0A3M0IIK5</accession>
<dbReference type="Gene3D" id="2.20.130.20">
    <property type="match status" value="1"/>
</dbReference>
<organism evidence="4 5">
    <name type="scientific">Hirundo rustica rustica</name>
    <dbReference type="NCBI Taxonomy" id="333673"/>
    <lineage>
        <taxon>Eukaryota</taxon>
        <taxon>Metazoa</taxon>
        <taxon>Chordata</taxon>
        <taxon>Craniata</taxon>
        <taxon>Vertebrata</taxon>
        <taxon>Euteleostomi</taxon>
        <taxon>Archelosauria</taxon>
        <taxon>Archosauria</taxon>
        <taxon>Dinosauria</taxon>
        <taxon>Saurischia</taxon>
        <taxon>Theropoda</taxon>
        <taxon>Coelurosauria</taxon>
        <taxon>Aves</taxon>
        <taxon>Neognathae</taxon>
        <taxon>Neoaves</taxon>
        <taxon>Telluraves</taxon>
        <taxon>Australaves</taxon>
        <taxon>Passeriformes</taxon>
        <taxon>Sylvioidea</taxon>
        <taxon>Hirundinidae</taxon>
        <taxon>Hirundo</taxon>
    </lineage>
</organism>
<evidence type="ECO:0000259" key="3">
    <source>
        <dbReference type="SMART" id="SM01360"/>
    </source>
</evidence>
<dbReference type="InterPro" id="IPR014756">
    <property type="entry name" value="Ig_E-set"/>
</dbReference>
<evidence type="ECO:0000256" key="2">
    <source>
        <dbReference type="SAM" id="MobiDB-lite"/>
    </source>
</evidence>
<dbReference type="SUPFAM" id="SSF81296">
    <property type="entry name" value="E set domains"/>
    <property type="match status" value="1"/>
</dbReference>
<name>A0A3M0IIK5_HIRRU</name>
<feature type="domain" description="Alpha-2-macroglobulin" evidence="3">
    <location>
        <begin position="28"/>
        <end position="124"/>
    </location>
</feature>
<gene>
    <name evidence="4" type="ORF">DUI87_35493</name>
</gene>
<dbReference type="FunFam" id="2.60.40.10:FF:000155">
    <property type="entry name" value="complement C3 isoform X1"/>
    <property type="match status" value="1"/>
</dbReference>
<dbReference type="Proteomes" id="UP000269221">
    <property type="component" value="Unassembled WGS sequence"/>
</dbReference>
<dbReference type="InterPro" id="IPR050473">
    <property type="entry name" value="A2M/Complement_sys"/>
</dbReference>
<evidence type="ECO:0000256" key="1">
    <source>
        <dbReference type="ARBA" id="ARBA00023157"/>
    </source>
</evidence>
<evidence type="ECO:0000313" key="4">
    <source>
        <dbReference type="EMBL" id="RMB88132.1"/>
    </source>
</evidence>
<keyword evidence="5" id="KW-1185">Reference proteome</keyword>
<dbReference type="InterPro" id="IPR013783">
    <property type="entry name" value="Ig-like_fold"/>
</dbReference>